<proteinExistence type="predicted"/>
<organism evidence="2 3">
    <name type="scientific">Streptomyces alkaliterrae</name>
    <dbReference type="NCBI Taxonomy" id="2213162"/>
    <lineage>
        <taxon>Bacteria</taxon>
        <taxon>Bacillati</taxon>
        <taxon>Actinomycetota</taxon>
        <taxon>Actinomycetes</taxon>
        <taxon>Kitasatosporales</taxon>
        <taxon>Streptomycetaceae</taxon>
        <taxon>Streptomyces</taxon>
    </lineage>
</organism>
<dbReference type="Gene3D" id="3.40.50.1000">
    <property type="entry name" value="HAD superfamily/HAD-like"/>
    <property type="match status" value="1"/>
</dbReference>
<dbReference type="Gene3D" id="1.10.150.240">
    <property type="entry name" value="Putative phosphatase, domain 2"/>
    <property type="match status" value="1"/>
</dbReference>
<dbReference type="GO" id="GO:0006281">
    <property type="term" value="P:DNA repair"/>
    <property type="evidence" value="ECO:0007669"/>
    <property type="project" value="TreeGrafter"/>
</dbReference>
<reference evidence="1" key="3">
    <citation type="journal article" name="Syst. Appl. Microbiol.">
        <title>Streptomyces alkaliterrae sp. nov., isolated from an alkaline soil, and emended descriptions of Streptomyces alkaliphilus, Streptomyces calidiresistens and Streptomyces durbertensis.</title>
        <authorList>
            <person name="Swiecimska M."/>
            <person name="Golinska P."/>
            <person name="Nouioui I."/>
            <person name="Wypij M."/>
            <person name="Rai M."/>
            <person name="Sangal V."/>
            <person name="Goodfellow M."/>
        </authorList>
    </citation>
    <scope>NUCLEOTIDE SEQUENCE</scope>
    <source>
        <strain evidence="1">OF8</strain>
    </source>
</reference>
<dbReference type="PANTHER" id="PTHR43434:SF16">
    <property type="entry name" value="BLL8046 PROTEIN"/>
    <property type="match status" value="1"/>
</dbReference>
<evidence type="ECO:0000313" key="1">
    <source>
        <dbReference type="EMBL" id="MBB1257433.1"/>
    </source>
</evidence>
<dbReference type="AlphaFoldDB" id="A0A5P0YRC9"/>
<dbReference type="InterPro" id="IPR050155">
    <property type="entry name" value="HAD-like_hydrolase_sf"/>
</dbReference>
<dbReference type="GO" id="GO:0008967">
    <property type="term" value="F:phosphoglycolate phosphatase activity"/>
    <property type="evidence" value="ECO:0007669"/>
    <property type="project" value="TreeGrafter"/>
</dbReference>
<dbReference type="InterPro" id="IPR023198">
    <property type="entry name" value="PGP-like_dom2"/>
</dbReference>
<dbReference type="PANTHER" id="PTHR43434">
    <property type="entry name" value="PHOSPHOGLYCOLATE PHOSPHATASE"/>
    <property type="match status" value="1"/>
</dbReference>
<dbReference type="Proteomes" id="UP000320857">
    <property type="component" value="Unassembled WGS sequence"/>
</dbReference>
<protein>
    <submittedName>
        <fullName evidence="1">HAD family hydrolase</fullName>
    </submittedName>
    <submittedName>
        <fullName evidence="2">HAD hydrolase-like protein</fullName>
    </submittedName>
</protein>
<keyword evidence="2" id="KW-0378">Hydrolase</keyword>
<dbReference type="EMBL" id="JABJXA010000003">
    <property type="protein sequence ID" value="MBB1257433.1"/>
    <property type="molecule type" value="Genomic_DNA"/>
</dbReference>
<dbReference type="GO" id="GO:0005829">
    <property type="term" value="C:cytosol"/>
    <property type="evidence" value="ECO:0007669"/>
    <property type="project" value="TreeGrafter"/>
</dbReference>
<evidence type="ECO:0000313" key="4">
    <source>
        <dbReference type="Proteomes" id="UP000517765"/>
    </source>
</evidence>
<dbReference type="InterPro" id="IPR023214">
    <property type="entry name" value="HAD_sf"/>
</dbReference>
<gene>
    <name evidence="2" type="ORF">FNX44_013280</name>
    <name evidence="1" type="ORF">H3147_01105</name>
</gene>
<accession>A0A5P0YRC9</accession>
<dbReference type="SFLD" id="SFLDG01129">
    <property type="entry name" value="C1.5:_HAD__Beta-PGM__Phosphata"/>
    <property type="match status" value="1"/>
</dbReference>
<name>A0A5P0YRC9_9ACTN</name>
<dbReference type="EMBL" id="VJYK02000117">
    <property type="protein sequence ID" value="MQS02825.1"/>
    <property type="molecule type" value="Genomic_DNA"/>
</dbReference>
<dbReference type="Pfam" id="PF13419">
    <property type="entry name" value="HAD_2"/>
    <property type="match status" value="1"/>
</dbReference>
<comment type="caution">
    <text evidence="2">The sequence shown here is derived from an EMBL/GenBank/DDBJ whole genome shotgun (WGS) entry which is preliminary data.</text>
</comment>
<dbReference type="SUPFAM" id="SSF56784">
    <property type="entry name" value="HAD-like"/>
    <property type="match status" value="1"/>
</dbReference>
<dbReference type="Proteomes" id="UP000517765">
    <property type="component" value="Unassembled WGS sequence"/>
</dbReference>
<sequence length="221" mass="22604">MLFDMDGVLLDSQEATLSTLAGVATASLGRRVTVADLPADALTTPRVEVLTRLGVPAPDELCEIWWDPALAAASRTAVFPGVLEGLMAIKDTGMATGLVTLQPRTRLSWLLPPAVLALLDVTVCREDAEPKPSPDGLLLALGKLGASPIQAVFLGDTAGDIRAARAAGITPLGAAWGWAGPAALKAAGAAVVLDDPAVIGPDLARYAACPQAVLTATTPTR</sequence>
<dbReference type="InterPro" id="IPR036412">
    <property type="entry name" value="HAD-like_sf"/>
</dbReference>
<keyword evidence="3" id="KW-1185">Reference proteome</keyword>
<reference evidence="4" key="2">
    <citation type="submission" date="2020-05" db="EMBL/GenBank/DDBJ databases">
        <title>Classification of alakaliphilic streptomycetes isolated from an alkaline soil next to Lonar Crater, India and a proposal for the recognition of Streptomyces alkaliterrae sp. nov.</title>
        <authorList>
            <person name="Golinska P."/>
        </authorList>
    </citation>
    <scope>NUCLEOTIDE SEQUENCE [LARGE SCALE GENOMIC DNA]</scope>
    <source>
        <strain evidence="4">OF8</strain>
    </source>
</reference>
<evidence type="ECO:0000313" key="2">
    <source>
        <dbReference type="EMBL" id="MQS02825.1"/>
    </source>
</evidence>
<reference evidence="2 3" key="1">
    <citation type="submission" date="2019-10" db="EMBL/GenBank/DDBJ databases">
        <title>Streptomyces sp. nov., a novel actinobacterium isolated from alkaline environment.</title>
        <authorList>
            <person name="Golinska P."/>
        </authorList>
    </citation>
    <scope>NUCLEOTIDE SEQUENCE [LARGE SCALE GENOMIC DNA]</scope>
    <source>
        <strain evidence="2 3">OF1</strain>
    </source>
</reference>
<dbReference type="InterPro" id="IPR041492">
    <property type="entry name" value="HAD_2"/>
</dbReference>
<dbReference type="SFLD" id="SFLDS00003">
    <property type="entry name" value="Haloacid_Dehalogenase"/>
    <property type="match status" value="1"/>
</dbReference>
<evidence type="ECO:0000313" key="3">
    <source>
        <dbReference type="Proteomes" id="UP000320857"/>
    </source>
</evidence>